<evidence type="ECO:0000256" key="2">
    <source>
        <dbReference type="ARBA" id="ARBA00022771"/>
    </source>
</evidence>
<dbReference type="WBParaSite" id="Csp11.Scaffold629.g11055.t1">
    <property type="protein sequence ID" value="Csp11.Scaffold629.g11055.t1"/>
    <property type="gene ID" value="Csp11.Scaffold629.g11055"/>
</dbReference>
<keyword evidence="7" id="KW-1185">Reference proteome</keyword>
<dbReference type="SUPFAM" id="SSF57903">
    <property type="entry name" value="FYVE/PHD zinc finger"/>
    <property type="match status" value="1"/>
</dbReference>
<name>A0A1I7TRI9_9PELO</name>
<evidence type="ECO:0000256" key="4">
    <source>
        <dbReference type="PROSITE-ProRule" id="PRU00175"/>
    </source>
</evidence>
<dbReference type="PROSITE" id="PS50089">
    <property type="entry name" value="ZF_RING_2"/>
    <property type="match status" value="1"/>
</dbReference>
<dbReference type="InterPro" id="IPR017907">
    <property type="entry name" value="Znf_RING_CS"/>
</dbReference>
<dbReference type="PROSITE" id="PS00518">
    <property type="entry name" value="ZF_RING_1"/>
    <property type="match status" value="1"/>
</dbReference>
<proteinExistence type="predicted"/>
<dbReference type="AlphaFoldDB" id="A0A1I7TRI9"/>
<dbReference type="InterPro" id="IPR013083">
    <property type="entry name" value="Znf_RING/FYVE/PHD"/>
</dbReference>
<evidence type="ECO:0000256" key="1">
    <source>
        <dbReference type="ARBA" id="ARBA00022723"/>
    </source>
</evidence>
<dbReference type="Proteomes" id="UP000095282">
    <property type="component" value="Unplaced"/>
</dbReference>
<reference evidence="8" key="1">
    <citation type="submission" date="2016-11" db="UniProtKB">
        <authorList>
            <consortium name="WormBaseParasite"/>
        </authorList>
    </citation>
    <scope>IDENTIFICATION</scope>
</reference>
<dbReference type="Gene3D" id="3.30.40.10">
    <property type="entry name" value="Zinc/RING finger domain, C3HC4 (zinc finger)"/>
    <property type="match status" value="1"/>
</dbReference>
<dbReference type="InterPro" id="IPR011011">
    <property type="entry name" value="Znf_FYVE_PHD"/>
</dbReference>
<evidence type="ECO:0000256" key="3">
    <source>
        <dbReference type="ARBA" id="ARBA00022833"/>
    </source>
</evidence>
<keyword evidence="3" id="KW-0862">Zinc</keyword>
<feature type="compositionally biased region" description="Basic and acidic residues" evidence="5">
    <location>
        <begin position="7"/>
        <end position="24"/>
    </location>
</feature>
<organism evidence="7 8">
    <name type="scientific">Caenorhabditis tropicalis</name>
    <dbReference type="NCBI Taxonomy" id="1561998"/>
    <lineage>
        <taxon>Eukaryota</taxon>
        <taxon>Metazoa</taxon>
        <taxon>Ecdysozoa</taxon>
        <taxon>Nematoda</taxon>
        <taxon>Chromadorea</taxon>
        <taxon>Rhabditida</taxon>
        <taxon>Rhabditina</taxon>
        <taxon>Rhabditomorpha</taxon>
        <taxon>Rhabditoidea</taxon>
        <taxon>Rhabditidae</taxon>
        <taxon>Peloderinae</taxon>
        <taxon>Caenorhabditis</taxon>
    </lineage>
</organism>
<accession>A0A1I7TRI9</accession>
<keyword evidence="1" id="KW-0479">Metal-binding</keyword>
<dbReference type="SMART" id="SM00184">
    <property type="entry name" value="RING"/>
    <property type="match status" value="1"/>
</dbReference>
<keyword evidence="2 4" id="KW-0863">Zinc-finger</keyword>
<sequence>MQSNQTPRDERAAKRAITKDNADTKAELERVKDEVQQLKLACEGKNAEVADLKQILEGKEATDQGLRVCRGCDNQFSSAGRRLPRALNCGHTLCQSCVWSQAVINVRSNGDHDKKVHTCIVCNRITLLPLDCEEAGSAAKNYAILSYIDN</sequence>
<dbReference type="InterPro" id="IPR027370">
    <property type="entry name" value="Znf-RING_euk"/>
</dbReference>
<evidence type="ECO:0000313" key="7">
    <source>
        <dbReference type="Proteomes" id="UP000095282"/>
    </source>
</evidence>
<evidence type="ECO:0000313" key="8">
    <source>
        <dbReference type="WBParaSite" id="Csp11.Scaffold629.g11055.t1"/>
    </source>
</evidence>
<dbReference type="Pfam" id="PF13445">
    <property type="entry name" value="zf-RING_UBOX"/>
    <property type="match status" value="1"/>
</dbReference>
<feature type="region of interest" description="Disordered" evidence="5">
    <location>
        <begin position="1"/>
        <end position="24"/>
    </location>
</feature>
<protein>
    <submittedName>
        <fullName evidence="8">RING-type domain-containing protein</fullName>
    </submittedName>
</protein>
<dbReference type="GO" id="GO:0008270">
    <property type="term" value="F:zinc ion binding"/>
    <property type="evidence" value="ECO:0007669"/>
    <property type="project" value="UniProtKB-KW"/>
</dbReference>
<dbReference type="InterPro" id="IPR001841">
    <property type="entry name" value="Znf_RING"/>
</dbReference>
<evidence type="ECO:0000256" key="5">
    <source>
        <dbReference type="SAM" id="MobiDB-lite"/>
    </source>
</evidence>
<feature type="domain" description="RING-type" evidence="6">
    <location>
        <begin position="69"/>
        <end position="123"/>
    </location>
</feature>
<evidence type="ECO:0000259" key="6">
    <source>
        <dbReference type="PROSITE" id="PS50089"/>
    </source>
</evidence>